<reference evidence="1 2" key="1">
    <citation type="submission" date="2020-08" db="EMBL/GenBank/DDBJ databases">
        <title>Genomic Encyclopedia of Type Strains, Phase IV (KMG-IV): sequencing the most valuable type-strain genomes for metagenomic binning, comparative biology and taxonomic classification.</title>
        <authorList>
            <person name="Goeker M."/>
        </authorList>
    </citation>
    <scope>NUCLEOTIDE SEQUENCE [LARGE SCALE GENOMIC DNA]</scope>
    <source>
        <strain evidence="1 2">DSM 100774</strain>
    </source>
</reference>
<dbReference type="Proteomes" id="UP000532273">
    <property type="component" value="Unassembled WGS sequence"/>
</dbReference>
<evidence type="ECO:0000313" key="1">
    <source>
        <dbReference type="EMBL" id="MBB4109400.1"/>
    </source>
</evidence>
<name>A0A7W6KEV4_9SPHI</name>
<comment type="caution">
    <text evidence="1">The sequence shown here is derived from an EMBL/GenBank/DDBJ whole genome shotgun (WGS) entry which is preliminary data.</text>
</comment>
<sequence length="34" mass="3901">MIEAAEEILRLFITTEFTWCYTEGHKVPEDGGTL</sequence>
<accession>A0A7W6KEV4</accession>
<evidence type="ECO:0000313" key="2">
    <source>
        <dbReference type="Proteomes" id="UP000532273"/>
    </source>
</evidence>
<proteinExistence type="predicted"/>
<gene>
    <name evidence="1" type="ORF">GGQ60_003409</name>
</gene>
<organism evidence="1 2">
    <name type="scientific">Pedobacter zeae</name>
    <dbReference type="NCBI Taxonomy" id="1737356"/>
    <lineage>
        <taxon>Bacteria</taxon>
        <taxon>Pseudomonadati</taxon>
        <taxon>Bacteroidota</taxon>
        <taxon>Sphingobacteriia</taxon>
        <taxon>Sphingobacteriales</taxon>
        <taxon>Sphingobacteriaceae</taxon>
        <taxon>Pedobacter</taxon>
    </lineage>
</organism>
<dbReference type="EMBL" id="JACIEF010000003">
    <property type="protein sequence ID" value="MBB4109400.1"/>
    <property type="molecule type" value="Genomic_DNA"/>
</dbReference>
<dbReference type="AlphaFoldDB" id="A0A7W6KEV4"/>
<protein>
    <submittedName>
        <fullName evidence="1">Uncharacterized protein</fullName>
    </submittedName>
</protein>